<evidence type="ECO:0000259" key="3">
    <source>
        <dbReference type="Pfam" id="PF13478"/>
    </source>
</evidence>
<protein>
    <recommendedName>
        <fullName evidence="6">CTP:molybdopterin cytidylyltransferase MocA</fullName>
    </recommendedName>
</protein>
<dbReference type="InterPro" id="IPR029044">
    <property type="entry name" value="Nucleotide-diphossugar_trans"/>
</dbReference>
<reference evidence="4" key="2">
    <citation type="submission" date="2020-09" db="EMBL/GenBank/DDBJ databases">
        <authorList>
            <person name="Sun Q."/>
            <person name="Zhou Y."/>
        </authorList>
    </citation>
    <scope>NUCLEOTIDE SEQUENCE</scope>
    <source>
        <strain evidence="4">CGMCC 1.15290</strain>
    </source>
</reference>
<dbReference type="Proteomes" id="UP000627292">
    <property type="component" value="Unassembled WGS sequence"/>
</dbReference>
<dbReference type="RefSeq" id="WP_188951677.1">
    <property type="nucleotide sequence ID" value="NZ_BMIB01000002.1"/>
</dbReference>
<dbReference type="Pfam" id="PF02625">
    <property type="entry name" value="XdhC_CoxI"/>
    <property type="match status" value="1"/>
</dbReference>
<reference evidence="4" key="1">
    <citation type="journal article" date="2014" name="Int. J. Syst. Evol. Microbiol.">
        <title>Complete genome sequence of Corynebacterium casei LMG S-19264T (=DSM 44701T), isolated from a smear-ripened cheese.</title>
        <authorList>
            <consortium name="US DOE Joint Genome Institute (JGI-PGF)"/>
            <person name="Walter F."/>
            <person name="Albersmeier A."/>
            <person name="Kalinowski J."/>
            <person name="Ruckert C."/>
        </authorList>
    </citation>
    <scope>NUCLEOTIDE SEQUENCE</scope>
    <source>
        <strain evidence="4">CGMCC 1.15290</strain>
    </source>
</reference>
<dbReference type="PANTHER" id="PTHR30388:SF4">
    <property type="entry name" value="MOLYBDENUM COFACTOR INSERTION CHAPERONE PAOD"/>
    <property type="match status" value="1"/>
</dbReference>
<dbReference type="InterPro" id="IPR027051">
    <property type="entry name" value="XdhC_Rossmann_dom"/>
</dbReference>
<dbReference type="Gene3D" id="3.90.550.10">
    <property type="entry name" value="Spore Coat Polysaccharide Biosynthesis Protein SpsA, Chain A"/>
    <property type="match status" value="1"/>
</dbReference>
<evidence type="ECO:0008006" key="6">
    <source>
        <dbReference type="Google" id="ProtNLM"/>
    </source>
</evidence>
<sequence length="587" mass="63898">MREIRQITEAYQQAQHQQKKAVLATVVHIEGSAYRAPGARMLIEEDGRTTGAVSGGCLEGDILRRALLVMQKQQPALVTYDTTEDDDAAGIGVSLGCNGIIRILLEPLAAGTHHPVALLQQAVSSRTPAVIATFFTPDNSRDTQQGTRLLVNHQQQPFTGSPLPVGLPRLLPDVAQVFAMQASAFISYTPAHGGSYPCQVFLEYLHPAPALVIAGAGNDILPVVQMAHTLGWDTTLVDGRPAYASKARFPLCRIHIAAVTNPLGSVTPDAYTAILLMSHNYAYDKAALKQALQSQVPYIGILGPAKKRERMLQELKEEGITITAAQEQRIYGPTGLDIGAETPEEIALSILSEIKTVFAQTKGALLRSRKGSIHKRHTRISNPLETYGILVLAAGQSKRLGFPKQQLMYKGDTLLRNALRTACTLGVAATAVTTGNNAAEVKKQLQDMPVTVLENPAYAEGMASSIRTGVAWLTQQHPQLQHILIMLCDQPYLTAQHLRNLIHRQQQTGARVTASYYAERQGVPALFHQSLFTDLLQLQGDKGARYLIEALANEVEQVACPALATDVDDSKAWWKLIEEEEKTSPIT</sequence>
<accession>A0A917IWT4</accession>
<dbReference type="InterPro" id="IPR052698">
    <property type="entry name" value="MoCofactor_Util/Proc"/>
</dbReference>
<dbReference type="Pfam" id="PF13478">
    <property type="entry name" value="XdhC_C"/>
    <property type="match status" value="1"/>
</dbReference>
<evidence type="ECO:0000259" key="1">
    <source>
        <dbReference type="Pfam" id="PF02625"/>
    </source>
</evidence>
<name>A0A917IWT4_9BACT</name>
<feature type="domain" description="XdhC- CoxI" evidence="1">
    <location>
        <begin position="15"/>
        <end position="81"/>
    </location>
</feature>
<feature type="domain" description="XdhC Rossmann" evidence="3">
    <location>
        <begin position="211"/>
        <end position="354"/>
    </location>
</feature>
<dbReference type="CDD" id="cd04182">
    <property type="entry name" value="GT_2_like_f"/>
    <property type="match status" value="1"/>
</dbReference>
<dbReference type="AlphaFoldDB" id="A0A917IWT4"/>
<evidence type="ECO:0000313" key="4">
    <source>
        <dbReference type="EMBL" id="GGH65063.1"/>
    </source>
</evidence>
<proteinExistence type="predicted"/>
<dbReference type="PANTHER" id="PTHR30388">
    <property type="entry name" value="ALDEHYDE OXIDOREDUCTASE MOLYBDENUM COFACTOR ASSEMBLY PROTEIN"/>
    <property type="match status" value="1"/>
</dbReference>
<dbReference type="GO" id="GO:0016779">
    <property type="term" value="F:nucleotidyltransferase activity"/>
    <property type="evidence" value="ECO:0007669"/>
    <property type="project" value="UniProtKB-ARBA"/>
</dbReference>
<dbReference type="Gene3D" id="3.40.50.720">
    <property type="entry name" value="NAD(P)-binding Rossmann-like Domain"/>
    <property type="match status" value="1"/>
</dbReference>
<dbReference type="Pfam" id="PF12804">
    <property type="entry name" value="NTP_transf_3"/>
    <property type="match status" value="1"/>
</dbReference>
<organism evidence="4 5">
    <name type="scientific">Filimonas zeae</name>
    <dbReference type="NCBI Taxonomy" id="1737353"/>
    <lineage>
        <taxon>Bacteria</taxon>
        <taxon>Pseudomonadati</taxon>
        <taxon>Bacteroidota</taxon>
        <taxon>Chitinophagia</taxon>
        <taxon>Chitinophagales</taxon>
        <taxon>Chitinophagaceae</taxon>
        <taxon>Filimonas</taxon>
    </lineage>
</organism>
<dbReference type="InterPro" id="IPR025877">
    <property type="entry name" value="MobA-like_NTP_Trfase"/>
</dbReference>
<feature type="domain" description="MobA-like NTP transferase" evidence="2">
    <location>
        <begin position="390"/>
        <end position="551"/>
    </location>
</feature>
<evidence type="ECO:0000313" key="5">
    <source>
        <dbReference type="Proteomes" id="UP000627292"/>
    </source>
</evidence>
<dbReference type="EMBL" id="BMIB01000002">
    <property type="protein sequence ID" value="GGH65063.1"/>
    <property type="molecule type" value="Genomic_DNA"/>
</dbReference>
<gene>
    <name evidence="4" type="ORF">GCM10011379_17800</name>
</gene>
<keyword evidence="5" id="KW-1185">Reference proteome</keyword>
<dbReference type="SUPFAM" id="SSF53448">
    <property type="entry name" value="Nucleotide-diphospho-sugar transferases"/>
    <property type="match status" value="1"/>
</dbReference>
<comment type="caution">
    <text evidence="4">The sequence shown here is derived from an EMBL/GenBank/DDBJ whole genome shotgun (WGS) entry which is preliminary data.</text>
</comment>
<evidence type="ECO:0000259" key="2">
    <source>
        <dbReference type="Pfam" id="PF12804"/>
    </source>
</evidence>
<dbReference type="InterPro" id="IPR003777">
    <property type="entry name" value="XdhC_CoxI"/>
</dbReference>